<dbReference type="AlphaFoldDB" id="A0A1W6WYI0"/>
<keyword evidence="8" id="KW-0614">Plasmid</keyword>
<dbReference type="Pfam" id="PF00589">
    <property type="entry name" value="Phage_integrase"/>
    <property type="match status" value="1"/>
</dbReference>
<dbReference type="Proteomes" id="UP000194143">
    <property type="component" value="Plasmid poh4"/>
</dbReference>
<dbReference type="InterPro" id="IPR044068">
    <property type="entry name" value="CB"/>
</dbReference>
<dbReference type="InterPro" id="IPR002104">
    <property type="entry name" value="Integrase_catalytic"/>
</dbReference>
<dbReference type="GO" id="GO:0003677">
    <property type="term" value="F:DNA binding"/>
    <property type="evidence" value="ECO:0007669"/>
    <property type="project" value="UniProtKB-UniRule"/>
</dbReference>
<dbReference type="GO" id="GO:0015074">
    <property type="term" value="P:DNA integration"/>
    <property type="evidence" value="ECO:0007669"/>
    <property type="project" value="UniProtKB-KW"/>
</dbReference>
<dbReference type="InterPro" id="IPR011010">
    <property type="entry name" value="DNA_brk_join_enz"/>
</dbReference>
<geneLocation type="plasmid" evidence="9 10">
    <name>poh4</name>
</geneLocation>
<dbReference type="GeneID" id="67469792"/>
<feature type="domain" description="Tyr recombinase" evidence="6">
    <location>
        <begin position="169"/>
        <end position="359"/>
    </location>
</feature>
<dbReference type="InterPro" id="IPR013762">
    <property type="entry name" value="Integrase-like_cat_sf"/>
</dbReference>
<dbReference type="PANTHER" id="PTHR30349:SF41">
    <property type="entry name" value="INTEGRASE_RECOMBINASE PROTEIN MJ0367-RELATED"/>
    <property type="match status" value="1"/>
</dbReference>
<dbReference type="PROSITE" id="PS51898">
    <property type="entry name" value="TYR_RECOMBINASE"/>
    <property type="match status" value="1"/>
</dbReference>
<dbReference type="InterPro" id="IPR004107">
    <property type="entry name" value="Integrase_SAM-like_N"/>
</dbReference>
<organism evidence="8 10">
    <name type="scientific">Bacillus thuringiensis</name>
    <dbReference type="NCBI Taxonomy" id="1428"/>
    <lineage>
        <taxon>Bacteria</taxon>
        <taxon>Bacillati</taxon>
        <taxon>Bacillota</taxon>
        <taxon>Bacilli</taxon>
        <taxon>Bacillales</taxon>
        <taxon>Bacillaceae</taxon>
        <taxon>Bacillus</taxon>
        <taxon>Bacillus cereus group</taxon>
    </lineage>
</organism>
<dbReference type="GO" id="GO:0006310">
    <property type="term" value="P:DNA recombination"/>
    <property type="evidence" value="ECO:0007669"/>
    <property type="project" value="UniProtKB-KW"/>
</dbReference>
<dbReference type="InterPro" id="IPR010998">
    <property type="entry name" value="Integrase_recombinase_N"/>
</dbReference>
<keyword evidence="3 5" id="KW-0238">DNA-binding</keyword>
<dbReference type="Proteomes" id="UP000194143">
    <property type="component" value="Plasmid poh2"/>
</dbReference>
<evidence type="ECO:0000313" key="8">
    <source>
        <dbReference type="EMBL" id="ARP61635.1"/>
    </source>
</evidence>
<dbReference type="EMBL" id="CP021063">
    <property type="protein sequence ID" value="ARP61635.1"/>
    <property type="molecule type" value="Genomic_DNA"/>
</dbReference>
<evidence type="ECO:0000256" key="2">
    <source>
        <dbReference type="ARBA" id="ARBA00022908"/>
    </source>
</evidence>
<dbReference type="SMR" id="A0A1W6WYI0"/>
<dbReference type="SUPFAM" id="SSF56349">
    <property type="entry name" value="DNA breaking-rejoining enzymes"/>
    <property type="match status" value="1"/>
</dbReference>
<reference evidence="8 10" key="1">
    <citation type="submission" date="2017-04" db="EMBL/GenBank/DDBJ databases">
        <title>Complete Genome Sequence of Bacillus thuringiensis type Strain ATCC 10792.</title>
        <authorList>
            <person name="Oh D.-H."/>
            <person name="Park B.-J."/>
            <person name="Shuai W."/>
            <person name="Chelliah R."/>
        </authorList>
    </citation>
    <scope>NUCLEOTIDE SEQUENCE [LARGE SCALE GENOMIC DNA]</scope>
    <source>
        <strain evidence="8 10">ATCC 10792</strain>
        <plasmid evidence="8 10">poh2</plasmid>
        <plasmid evidence="9 10">poh4</plasmid>
    </source>
</reference>
<evidence type="ECO:0000259" key="7">
    <source>
        <dbReference type="PROSITE" id="PS51900"/>
    </source>
</evidence>
<dbReference type="Pfam" id="PF02899">
    <property type="entry name" value="Phage_int_SAM_1"/>
    <property type="match status" value="1"/>
</dbReference>
<dbReference type="Gene3D" id="1.10.150.130">
    <property type="match status" value="1"/>
</dbReference>
<proteinExistence type="inferred from homology"/>
<dbReference type="Gene3D" id="1.10.443.10">
    <property type="entry name" value="Intergrase catalytic core"/>
    <property type="match status" value="1"/>
</dbReference>
<dbReference type="PANTHER" id="PTHR30349">
    <property type="entry name" value="PHAGE INTEGRASE-RELATED"/>
    <property type="match status" value="1"/>
</dbReference>
<keyword evidence="2" id="KW-0229">DNA integration</keyword>
<feature type="domain" description="Core-binding (CB)" evidence="7">
    <location>
        <begin position="22"/>
        <end position="120"/>
    </location>
</feature>
<evidence type="ECO:0000256" key="1">
    <source>
        <dbReference type="ARBA" id="ARBA00008857"/>
    </source>
</evidence>
<name>A0A1W6WYI0_BACTU</name>
<evidence type="ECO:0000256" key="3">
    <source>
        <dbReference type="ARBA" id="ARBA00023125"/>
    </source>
</evidence>
<dbReference type="PROSITE" id="PS51900">
    <property type="entry name" value="CB"/>
    <property type="match status" value="1"/>
</dbReference>
<evidence type="ECO:0000256" key="4">
    <source>
        <dbReference type="ARBA" id="ARBA00023172"/>
    </source>
</evidence>
<protein>
    <submittedName>
        <fullName evidence="8">Transposase</fullName>
    </submittedName>
</protein>
<accession>A0A1W6WYI0</accession>
<evidence type="ECO:0000256" key="5">
    <source>
        <dbReference type="PROSITE-ProRule" id="PRU01248"/>
    </source>
</evidence>
<sequence>MKVEEVIISDNKIRYLLVNQYREMIMPVMKFLKYKDNTGTARNTLRSYCYALKLYFEFLEQKELSYTDVGIDELAEFVRWLQNPFQNVKVTSIRNNSKKRKARTINIYLDKIYAFYDYLMRHEDYSITLSERLKKQSSASRGNFKGFLHHTFKNKMKDTKILKLKVSKETLKVLSPDEVQILIDACCNTRDKFLLVLLYETGMRIGEALSLHLSDIVPTIRKIHIQDRGELINGAEIKTVCSPRTLDISKELADLYRRYILEIHTDEIDSDFVFIKLTGDRKGTPLDYASVQSLFKRLKTKTKMEVTPHMLRHTNITELWKTGEMRPETLQKRAGHAHIQTTMQMYVHPTMEDIQEDWEKAMKKKDERRGES</sequence>
<dbReference type="EMBL" id="CP021065">
    <property type="protein sequence ID" value="ARP61839.1"/>
    <property type="molecule type" value="Genomic_DNA"/>
</dbReference>
<evidence type="ECO:0000313" key="9">
    <source>
        <dbReference type="EMBL" id="ARP61839.1"/>
    </source>
</evidence>
<evidence type="ECO:0000259" key="6">
    <source>
        <dbReference type="PROSITE" id="PS51898"/>
    </source>
</evidence>
<keyword evidence="4" id="KW-0233">DNA recombination</keyword>
<dbReference type="InterPro" id="IPR050090">
    <property type="entry name" value="Tyrosine_recombinase_XerCD"/>
</dbReference>
<gene>
    <name evidence="8" type="ORF">CAB88_32005</name>
    <name evidence="9" type="ORF">CAB88_33170</name>
</gene>
<dbReference type="RefSeq" id="WP_000861877.1">
    <property type="nucleotide sequence ID" value="NZ_CAKJXA010000006.1"/>
</dbReference>
<evidence type="ECO:0000313" key="10">
    <source>
        <dbReference type="Proteomes" id="UP000194143"/>
    </source>
</evidence>
<comment type="similarity">
    <text evidence="1">Belongs to the 'phage' integrase family.</text>
</comment>
<geneLocation type="plasmid" evidence="8 10">
    <name>poh2</name>
</geneLocation>
<keyword evidence="10" id="KW-1185">Reference proteome</keyword>